<evidence type="ECO:0000313" key="4">
    <source>
        <dbReference type="Proteomes" id="UP001302602"/>
    </source>
</evidence>
<feature type="transmembrane region" description="Helical" evidence="2">
    <location>
        <begin position="181"/>
        <end position="202"/>
    </location>
</feature>
<reference evidence="3" key="1">
    <citation type="journal article" date="2023" name="Mol. Phylogenet. Evol.">
        <title>Genome-scale phylogeny and comparative genomics of the fungal order Sordariales.</title>
        <authorList>
            <person name="Hensen N."/>
            <person name="Bonometti L."/>
            <person name="Westerberg I."/>
            <person name="Brannstrom I.O."/>
            <person name="Guillou S."/>
            <person name="Cros-Aarteil S."/>
            <person name="Calhoun S."/>
            <person name="Haridas S."/>
            <person name="Kuo A."/>
            <person name="Mondo S."/>
            <person name="Pangilinan J."/>
            <person name="Riley R."/>
            <person name="LaButti K."/>
            <person name="Andreopoulos B."/>
            <person name="Lipzen A."/>
            <person name="Chen C."/>
            <person name="Yan M."/>
            <person name="Daum C."/>
            <person name="Ng V."/>
            <person name="Clum A."/>
            <person name="Steindorff A."/>
            <person name="Ohm R.A."/>
            <person name="Martin F."/>
            <person name="Silar P."/>
            <person name="Natvig D.O."/>
            <person name="Lalanne C."/>
            <person name="Gautier V."/>
            <person name="Ament-Velasquez S.L."/>
            <person name="Kruys A."/>
            <person name="Hutchinson M.I."/>
            <person name="Powell A.J."/>
            <person name="Barry K."/>
            <person name="Miller A.N."/>
            <person name="Grigoriev I.V."/>
            <person name="Debuchy R."/>
            <person name="Gladieux P."/>
            <person name="Hiltunen Thoren M."/>
            <person name="Johannesson H."/>
        </authorList>
    </citation>
    <scope>NUCLEOTIDE SEQUENCE</scope>
    <source>
        <strain evidence="3">CBS 731.68</strain>
    </source>
</reference>
<reference evidence="3" key="2">
    <citation type="submission" date="2023-05" db="EMBL/GenBank/DDBJ databases">
        <authorList>
            <consortium name="Lawrence Berkeley National Laboratory"/>
            <person name="Steindorff A."/>
            <person name="Hensen N."/>
            <person name="Bonometti L."/>
            <person name="Westerberg I."/>
            <person name="Brannstrom I.O."/>
            <person name="Guillou S."/>
            <person name="Cros-Aarteil S."/>
            <person name="Calhoun S."/>
            <person name="Haridas S."/>
            <person name="Kuo A."/>
            <person name="Mondo S."/>
            <person name="Pangilinan J."/>
            <person name="Riley R."/>
            <person name="Labutti K."/>
            <person name="Andreopoulos B."/>
            <person name="Lipzen A."/>
            <person name="Chen C."/>
            <person name="Yanf M."/>
            <person name="Daum C."/>
            <person name="Ng V."/>
            <person name="Clum A."/>
            <person name="Ohm R."/>
            <person name="Martin F."/>
            <person name="Silar P."/>
            <person name="Natvig D."/>
            <person name="Lalanne C."/>
            <person name="Gautier V."/>
            <person name="Ament-Velasquez S.L."/>
            <person name="Kruys A."/>
            <person name="Hutchinson M.I."/>
            <person name="Powell A.J."/>
            <person name="Barry K."/>
            <person name="Miller A.N."/>
            <person name="Grigoriev I.V."/>
            <person name="Debuchy R."/>
            <person name="Gladieux P."/>
            <person name="Thoren M.H."/>
            <person name="Johannesson H."/>
        </authorList>
    </citation>
    <scope>NUCLEOTIDE SEQUENCE</scope>
    <source>
        <strain evidence="3">CBS 731.68</strain>
    </source>
</reference>
<dbReference type="RefSeq" id="XP_062643949.1">
    <property type="nucleotide sequence ID" value="XM_062795743.1"/>
</dbReference>
<accession>A0AAN6TSZ9</accession>
<comment type="caution">
    <text evidence="3">The sequence shown here is derived from an EMBL/GenBank/DDBJ whole genome shotgun (WGS) entry which is preliminary data.</text>
</comment>
<evidence type="ECO:0000313" key="3">
    <source>
        <dbReference type="EMBL" id="KAK4120178.1"/>
    </source>
</evidence>
<gene>
    <name evidence="3" type="ORF">N657DRAFT_674322</name>
</gene>
<keyword evidence="2" id="KW-0812">Transmembrane</keyword>
<keyword evidence="4" id="KW-1185">Reference proteome</keyword>
<keyword evidence="2" id="KW-0472">Membrane</keyword>
<protein>
    <submittedName>
        <fullName evidence="3">Uncharacterized protein</fullName>
    </submittedName>
</protein>
<name>A0AAN6TSZ9_9PEZI</name>
<dbReference type="AlphaFoldDB" id="A0AAN6TSZ9"/>
<evidence type="ECO:0000256" key="1">
    <source>
        <dbReference type="SAM" id="MobiDB-lite"/>
    </source>
</evidence>
<dbReference type="EMBL" id="MU853240">
    <property type="protein sequence ID" value="KAK4120178.1"/>
    <property type="molecule type" value="Genomic_DNA"/>
</dbReference>
<keyword evidence="2" id="KW-1133">Transmembrane helix</keyword>
<proteinExistence type="predicted"/>
<organism evidence="3 4">
    <name type="scientific">Parathielavia appendiculata</name>
    <dbReference type="NCBI Taxonomy" id="2587402"/>
    <lineage>
        <taxon>Eukaryota</taxon>
        <taxon>Fungi</taxon>
        <taxon>Dikarya</taxon>
        <taxon>Ascomycota</taxon>
        <taxon>Pezizomycotina</taxon>
        <taxon>Sordariomycetes</taxon>
        <taxon>Sordariomycetidae</taxon>
        <taxon>Sordariales</taxon>
        <taxon>Chaetomiaceae</taxon>
        <taxon>Parathielavia</taxon>
    </lineage>
</organism>
<dbReference type="Proteomes" id="UP001302602">
    <property type="component" value="Unassembled WGS sequence"/>
</dbReference>
<dbReference type="GeneID" id="87832511"/>
<sequence length="266" mass="27701">MHPSTLPIELAFSGPALAVRFTSPPPPLTGTAADFGANPVYAEGSAIEAAWTDTEDNDIPFSVVVYQADSSNGDIPANQAFEYVVHNAVNISSSHWVVATAKNLAFSNVFVLSIFFQGDTAGRALSHFFNISSKFTDQGPQQATQTVTVSATATLTSSSTWAAASTPLEANDGTLGTAAKVGLAVGVVAALALGIVVGWFLARRNRSGNGYRSEKGMRGSDTGLQTCATAGLGITSGGEAAVPEKDTRMLPQRPRGRDIGVRNPRL</sequence>
<evidence type="ECO:0000256" key="2">
    <source>
        <dbReference type="SAM" id="Phobius"/>
    </source>
</evidence>
<feature type="region of interest" description="Disordered" evidence="1">
    <location>
        <begin position="235"/>
        <end position="266"/>
    </location>
</feature>